<dbReference type="EMBL" id="VULT01000001">
    <property type="protein sequence ID" value="MSS16217.1"/>
    <property type="molecule type" value="Genomic_DNA"/>
</dbReference>
<dbReference type="RefSeq" id="WP_154327997.1">
    <property type="nucleotide sequence ID" value="NZ_CP045696.1"/>
</dbReference>
<dbReference type="Proteomes" id="UP000483362">
    <property type="component" value="Unassembled WGS sequence"/>
</dbReference>
<evidence type="ECO:0000313" key="1">
    <source>
        <dbReference type="EMBL" id="MSS16217.1"/>
    </source>
</evidence>
<comment type="caution">
    <text evidence="1">The sequence shown here is derived from an EMBL/GenBank/DDBJ whole genome shotgun (WGS) entry which is preliminary data.</text>
</comment>
<reference evidence="1 2" key="1">
    <citation type="submission" date="2019-08" db="EMBL/GenBank/DDBJ databases">
        <title>In-depth cultivation of the pig gut microbiome towards novel bacterial diversity and tailored functional studies.</title>
        <authorList>
            <person name="Wylensek D."/>
            <person name="Hitch T.C.A."/>
            <person name="Clavel T."/>
        </authorList>
    </citation>
    <scope>NUCLEOTIDE SEQUENCE [LARGE SCALE GENOMIC DNA]</scope>
    <source>
        <strain evidence="1 2">Oil-RF-744-WCA-WT-10</strain>
    </source>
</reference>
<dbReference type="AlphaFoldDB" id="A0A6L5X9C7"/>
<sequence length="83" mass="10081">MRLLYRTGTIYSEITNKGRSTVARRVRGTNKQIYTSRWVGEIVVNYKRYRFRSTNFDNVRHWVDMMVEKYPTYMTGFDKITKK</sequence>
<name>A0A6L5X9C7_9BACT</name>
<gene>
    <name evidence="1" type="ORF">FYJ29_00280</name>
</gene>
<accession>A0A6L5X9C7</accession>
<organism evidence="1 2">
    <name type="scientific">Sodaliphilus pleomorphus</name>
    <dbReference type="NCBI Taxonomy" id="2606626"/>
    <lineage>
        <taxon>Bacteria</taxon>
        <taxon>Pseudomonadati</taxon>
        <taxon>Bacteroidota</taxon>
        <taxon>Bacteroidia</taxon>
        <taxon>Bacteroidales</taxon>
        <taxon>Muribaculaceae</taxon>
        <taxon>Sodaliphilus</taxon>
    </lineage>
</organism>
<protein>
    <submittedName>
        <fullName evidence="1">Uncharacterized protein</fullName>
    </submittedName>
</protein>
<keyword evidence="2" id="KW-1185">Reference proteome</keyword>
<evidence type="ECO:0000313" key="2">
    <source>
        <dbReference type="Proteomes" id="UP000483362"/>
    </source>
</evidence>
<proteinExistence type="predicted"/>